<dbReference type="SUPFAM" id="SSF51182">
    <property type="entry name" value="RmlC-like cupins"/>
    <property type="match status" value="1"/>
</dbReference>
<dbReference type="OrthoDB" id="1161823at2759"/>
<sequence length="130" mass="14397">MVRLFTSCSCRLSPPFEFHSSTMANMADFQIDKWVPETDGQLNESNMIAKLKSQGYRKDAVYTFPAGTSFPDHSHSVDKKDVVVSGNLSFTMLGKEVILGPGDMLYVPKGVKHSACVLDQDVRFIDCSKA</sequence>
<dbReference type="Gene3D" id="2.60.120.10">
    <property type="entry name" value="Jelly Rolls"/>
    <property type="match status" value="1"/>
</dbReference>
<proteinExistence type="predicted"/>
<feature type="domain" description="Cupin type-2" evidence="1">
    <location>
        <begin position="61"/>
        <end position="115"/>
    </location>
</feature>
<dbReference type="EMBL" id="CAAALY010116059">
    <property type="protein sequence ID" value="VEL30835.1"/>
    <property type="molecule type" value="Genomic_DNA"/>
</dbReference>
<evidence type="ECO:0000259" key="1">
    <source>
        <dbReference type="Pfam" id="PF07883"/>
    </source>
</evidence>
<reference evidence="2" key="1">
    <citation type="submission" date="2018-11" db="EMBL/GenBank/DDBJ databases">
        <authorList>
            <consortium name="Pathogen Informatics"/>
        </authorList>
    </citation>
    <scope>NUCLEOTIDE SEQUENCE</scope>
</reference>
<evidence type="ECO:0000313" key="3">
    <source>
        <dbReference type="Proteomes" id="UP000784294"/>
    </source>
</evidence>
<dbReference type="Pfam" id="PF07883">
    <property type="entry name" value="Cupin_2"/>
    <property type="match status" value="1"/>
</dbReference>
<gene>
    <name evidence="2" type="ORF">PXEA_LOCUS24275</name>
</gene>
<organism evidence="2 3">
    <name type="scientific">Protopolystoma xenopodis</name>
    <dbReference type="NCBI Taxonomy" id="117903"/>
    <lineage>
        <taxon>Eukaryota</taxon>
        <taxon>Metazoa</taxon>
        <taxon>Spiralia</taxon>
        <taxon>Lophotrochozoa</taxon>
        <taxon>Platyhelminthes</taxon>
        <taxon>Monogenea</taxon>
        <taxon>Polyopisthocotylea</taxon>
        <taxon>Polystomatidea</taxon>
        <taxon>Polystomatidae</taxon>
        <taxon>Protopolystoma</taxon>
    </lineage>
</organism>
<dbReference type="Proteomes" id="UP000784294">
    <property type="component" value="Unassembled WGS sequence"/>
</dbReference>
<dbReference type="InterPro" id="IPR052535">
    <property type="entry name" value="Bacilysin_H2HPP_isomerase"/>
</dbReference>
<evidence type="ECO:0000313" key="2">
    <source>
        <dbReference type="EMBL" id="VEL30835.1"/>
    </source>
</evidence>
<comment type="caution">
    <text evidence="2">The sequence shown here is derived from an EMBL/GenBank/DDBJ whole genome shotgun (WGS) entry which is preliminary data.</text>
</comment>
<name>A0A3S5CLG3_9PLAT</name>
<dbReference type="PANTHER" id="PTHR40112">
    <property type="entry name" value="H2HPP ISOMERASE"/>
    <property type="match status" value="1"/>
</dbReference>
<dbReference type="InterPro" id="IPR011051">
    <property type="entry name" value="RmlC_Cupin_sf"/>
</dbReference>
<dbReference type="InterPro" id="IPR014710">
    <property type="entry name" value="RmlC-like_jellyroll"/>
</dbReference>
<keyword evidence="3" id="KW-1185">Reference proteome</keyword>
<protein>
    <recommendedName>
        <fullName evidence="1">Cupin type-2 domain-containing protein</fullName>
    </recommendedName>
</protein>
<dbReference type="PANTHER" id="PTHR40112:SF1">
    <property type="entry name" value="H2HPP ISOMERASE"/>
    <property type="match status" value="1"/>
</dbReference>
<accession>A0A3S5CLG3</accession>
<dbReference type="InterPro" id="IPR013096">
    <property type="entry name" value="Cupin_2"/>
</dbReference>
<dbReference type="AlphaFoldDB" id="A0A3S5CLG3"/>